<dbReference type="CDD" id="cd05233">
    <property type="entry name" value="SDR_c"/>
    <property type="match status" value="1"/>
</dbReference>
<dbReference type="PRINTS" id="PR00080">
    <property type="entry name" value="SDRFAMILY"/>
</dbReference>
<dbReference type="VEuPathDB" id="FungiDB:F4678DRAFT_392814"/>
<dbReference type="AlphaFoldDB" id="A0A9W8NF25"/>
<gene>
    <name evidence="4" type="ORF">NPX13_g5106</name>
</gene>
<dbReference type="PROSITE" id="PS00061">
    <property type="entry name" value="ADH_SHORT"/>
    <property type="match status" value="1"/>
</dbReference>
<dbReference type="InterPro" id="IPR002347">
    <property type="entry name" value="SDR_fam"/>
</dbReference>
<dbReference type="InterPro" id="IPR036291">
    <property type="entry name" value="NAD(P)-bd_dom_sf"/>
</dbReference>
<evidence type="ECO:0000313" key="4">
    <source>
        <dbReference type="EMBL" id="KAJ3572278.1"/>
    </source>
</evidence>
<dbReference type="EMBL" id="JANPWZ010000779">
    <property type="protein sequence ID" value="KAJ3572278.1"/>
    <property type="molecule type" value="Genomic_DNA"/>
</dbReference>
<comment type="similarity">
    <text evidence="1">Belongs to the short-chain dehydrogenases/reductases (SDR) family.</text>
</comment>
<dbReference type="PANTHER" id="PTHR43639:SF1">
    <property type="entry name" value="SHORT-CHAIN DEHYDROGENASE_REDUCTASE FAMILY PROTEIN"/>
    <property type="match status" value="1"/>
</dbReference>
<evidence type="ECO:0000256" key="1">
    <source>
        <dbReference type="ARBA" id="ARBA00006484"/>
    </source>
</evidence>
<dbReference type="Gene3D" id="3.40.50.720">
    <property type="entry name" value="NAD(P)-binding Rossmann-like Domain"/>
    <property type="match status" value="1"/>
</dbReference>
<protein>
    <recommendedName>
        <fullName evidence="6">3-ketoacyl-acyl carrier protein reductase</fullName>
    </recommendedName>
</protein>
<sequence length="259" mass="27282">MADYSLPLSNNVALITGGSRGIGEGIAMELAKRGASVIITYVSSKSEARVKKICASIEALPHKPSARRLQVDLSSLTAPEVVTSSLLEWRSKDLKLDILVNNAGTEKVKDLGEIDVSDYNAVFNLNVRGVILLTQALVPYLADNGRIINIGSVGGRSAFKSLSLYCASKAALEGLTRCWAAELGGNGTTVNCVCPGPVQSELLDNIPKDIVEKQKASTPIQNRLGTVEEIANIVAGLAGRDGAWVTGQTISASGGWAVY</sequence>
<evidence type="ECO:0008006" key="6">
    <source>
        <dbReference type="Google" id="ProtNLM"/>
    </source>
</evidence>
<dbReference type="Proteomes" id="UP001148614">
    <property type="component" value="Unassembled WGS sequence"/>
</dbReference>
<dbReference type="InterPro" id="IPR020904">
    <property type="entry name" value="Sc_DH/Rdtase_CS"/>
</dbReference>
<evidence type="ECO:0000256" key="3">
    <source>
        <dbReference type="ARBA" id="ARBA00023002"/>
    </source>
</evidence>
<dbReference type="Pfam" id="PF13561">
    <property type="entry name" value="adh_short_C2"/>
    <property type="match status" value="1"/>
</dbReference>
<evidence type="ECO:0000313" key="5">
    <source>
        <dbReference type="Proteomes" id="UP001148614"/>
    </source>
</evidence>
<keyword evidence="2" id="KW-0521">NADP</keyword>
<dbReference type="GO" id="GO:0016491">
    <property type="term" value="F:oxidoreductase activity"/>
    <property type="evidence" value="ECO:0007669"/>
    <property type="project" value="UniProtKB-KW"/>
</dbReference>
<evidence type="ECO:0000256" key="2">
    <source>
        <dbReference type="ARBA" id="ARBA00022857"/>
    </source>
</evidence>
<dbReference type="FunFam" id="3.40.50.720:FF:000374">
    <property type="entry name" value="3-oxoacyl-(Acyl-carrier-protein) reductase"/>
    <property type="match status" value="1"/>
</dbReference>
<dbReference type="PRINTS" id="PR00081">
    <property type="entry name" value="GDHRDH"/>
</dbReference>
<organism evidence="4 5">
    <name type="scientific">Xylaria arbuscula</name>
    <dbReference type="NCBI Taxonomy" id="114810"/>
    <lineage>
        <taxon>Eukaryota</taxon>
        <taxon>Fungi</taxon>
        <taxon>Dikarya</taxon>
        <taxon>Ascomycota</taxon>
        <taxon>Pezizomycotina</taxon>
        <taxon>Sordariomycetes</taxon>
        <taxon>Xylariomycetidae</taxon>
        <taxon>Xylariales</taxon>
        <taxon>Xylariaceae</taxon>
        <taxon>Xylaria</taxon>
    </lineage>
</organism>
<keyword evidence="5" id="KW-1185">Reference proteome</keyword>
<comment type="caution">
    <text evidence="4">The sequence shown here is derived from an EMBL/GenBank/DDBJ whole genome shotgun (WGS) entry which is preliminary data.</text>
</comment>
<accession>A0A9W8NF25</accession>
<keyword evidence="3" id="KW-0560">Oxidoreductase</keyword>
<dbReference type="SUPFAM" id="SSF51735">
    <property type="entry name" value="NAD(P)-binding Rossmann-fold domains"/>
    <property type="match status" value="1"/>
</dbReference>
<reference evidence="4" key="1">
    <citation type="submission" date="2022-07" db="EMBL/GenBank/DDBJ databases">
        <title>Genome Sequence of Xylaria arbuscula.</title>
        <authorList>
            <person name="Buettner E."/>
        </authorList>
    </citation>
    <scope>NUCLEOTIDE SEQUENCE</scope>
    <source>
        <strain evidence="4">VT107</strain>
    </source>
</reference>
<dbReference type="PANTHER" id="PTHR43639">
    <property type="entry name" value="OXIDOREDUCTASE, SHORT-CHAIN DEHYDROGENASE/REDUCTASE FAMILY (AFU_ORTHOLOGUE AFUA_5G02870)"/>
    <property type="match status" value="1"/>
</dbReference>
<name>A0A9W8NF25_9PEZI</name>
<proteinExistence type="inferred from homology"/>